<sequence length="413" mass="42789">MKALYKFFVLCIGLLAVISLQFTKASDICTCYCCDGKGCDPIQEGSFEIASCADDACRQECKKHYPLSCGSATTGDVEGKCEEVTGSSSTVSTTQSTTVSSSTTTTTAVSTSSTPSTPSTTPSTPWPIPTSSTASTTSTAPITSTASTSTSSGSSSTGSSTTPTATTSTGSTSTASNTTPKNITVTISTVSTTAASSTTTKNITVTISSTTTLSTISSSSPQTSTLTISPVSTSSTKSPSPTTKTTKSPSTTPHHSGATNVQKSSVMITLVSSIALIHFNLISISAGDHCQCNCCIRAPSDPDCQVELVGTVAIDSCPADSTLICEEKCRQQFPAQCNQNNSVAEGGCSFDSTSSMKPTTTTILNGPVMLLLKTVIYVKKNVMTPIYRNVLNDQQQLLFSVKQHLMVTLVERT</sequence>
<accession>A0A814BQM9</accession>
<evidence type="ECO:0000256" key="1">
    <source>
        <dbReference type="SAM" id="MobiDB-lite"/>
    </source>
</evidence>
<feature type="compositionally biased region" description="Low complexity" evidence="1">
    <location>
        <begin position="84"/>
        <end position="179"/>
    </location>
</feature>
<evidence type="ECO:0000256" key="2">
    <source>
        <dbReference type="SAM" id="SignalP"/>
    </source>
</evidence>
<feature type="region of interest" description="Disordered" evidence="1">
    <location>
        <begin position="211"/>
        <end position="260"/>
    </location>
</feature>
<keyword evidence="2" id="KW-0732">Signal</keyword>
<dbReference type="Proteomes" id="UP000663852">
    <property type="component" value="Unassembled WGS sequence"/>
</dbReference>
<comment type="caution">
    <text evidence="3">The sequence shown here is derived from an EMBL/GenBank/DDBJ whole genome shotgun (WGS) entry which is preliminary data.</text>
</comment>
<feature type="chain" id="PRO_5032831724" evidence="2">
    <location>
        <begin position="26"/>
        <end position="413"/>
    </location>
</feature>
<gene>
    <name evidence="3" type="ORF">EDS130_LOCUS11237</name>
</gene>
<feature type="compositionally biased region" description="Low complexity" evidence="1">
    <location>
        <begin position="211"/>
        <end position="253"/>
    </location>
</feature>
<evidence type="ECO:0000313" key="3">
    <source>
        <dbReference type="EMBL" id="CAF0929909.1"/>
    </source>
</evidence>
<name>A0A814BQM9_ADIRI</name>
<feature type="signal peptide" evidence="2">
    <location>
        <begin position="1"/>
        <end position="25"/>
    </location>
</feature>
<dbReference type="AlphaFoldDB" id="A0A814BQM9"/>
<dbReference type="OrthoDB" id="10067735at2759"/>
<protein>
    <submittedName>
        <fullName evidence="3">Uncharacterized protein</fullName>
    </submittedName>
</protein>
<reference evidence="3" key="1">
    <citation type="submission" date="2021-02" db="EMBL/GenBank/DDBJ databases">
        <authorList>
            <person name="Nowell W R."/>
        </authorList>
    </citation>
    <scope>NUCLEOTIDE SEQUENCE</scope>
</reference>
<evidence type="ECO:0000313" key="4">
    <source>
        <dbReference type="Proteomes" id="UP000663852"/>
    </source>
</evidence>
<dbReference type="EMBL" id="CAJNOJ010000040">
    <property type="protein sequence ID" value="CAF0929909.1"/>
    <property type="molecule type" value="Genomic_DNA"/>
</dbReference>
<organism evidence="3 4">
    <name type="scientific">Adineta ricciae</name>
    <name type="common">Rotifer</name>
    <dbReference type="NCBI Taxonomy" id="249248"/>
    <lineage>
        <taxon>Eukaryota</taxon>
        <taxon>Metazoa</taxon>
        <taxon>Spiralia</taxon>
        <taxon>Gnathifera</taxon>
        <taxon>Rotifera</taxon>
        <taxon>Eurotatoria</taxon>
        <taxon>Bdelloidea</taxon>
        <taxon>Adinetida</taxon>
        <taxon>Adinetidae</taxon>
        <taxon>Adineta</taxon>
    </lineage>
</organism>
<proteinExistence type="predicted"/>
<feature type="region of interest" description="Disordered" evidence="1">
    <location>
        <begin position="71"/>
        <end position="179"/>
    </location>
</feature>